<dbReference type="EMBL" id="JABANM010018568">
    <property type="protein sequence ID" value="KAF4725881.1"/>
    <property type="molecule type" value="Genomic_DNA"/>
</dbReference>
<reference evidence="1 2" key="1">
    <citation type="submission" date="2020-04" db="EMBL/GenBank/DDBJ databases">
        <title>Perkinsus olseni comparative genomics.</title>
        <authorList>
            <person name="Bogema D.R."/>
        </authorList>
    </citation>
    <scope>NUCLEOTIDE SEQUENCE [LARGE SCALE GENOMIC DNA]</scope>
    <source>
        <strain evidence="1">ATCC PRA-205</strain>
    </source>
</reference>
<gene>
    <name evidence="1" type="ORF">FOZ62_012325</name>
</gene>
<accession>A0A7J6RZK4</accession>
<proteinExistence type="predicted"/>
<dbReference type="AlphaFoldDB" id="A0A7J6RZK4"/>
<feature type="non-terminal residue" evidence="1">
    <location>
        <position position="167"/>
    </location>
</feature>
<dbReference type="Proteomes" id="UP000574390">
    <property type="component" value="Unassembled WGS sequence"/>
</dbReference>
<comment type="caution">
    <text evidence="1">The sequence shown here is derived from an EMBL/GenBank/DDBJ whole genome shotgun (WGS) entry which is preliminary data.</text>
</comment>
<evidence type="ECO:0000313" key="2">
    <source>
        <dbReference type="Proteomes" id="UP000574390"/>
    </source>
</evidence>
<organism evidence="1 2">
    <name type="scientific">Perkinsus olseni</name>
    <name type="common">Perkinsus atlanticus</name>
    <dbReference type="NCBI Taxonomy" id="32597"/>
    <lineage>
        <taxon>Eukaryota</taxon>
        <taxon>Sar</taxon>
        <taxon>Alveolata</taxon>
        <taxon>Perkinsozoa</taxon>
        <taxon>Perkinsea</taxon>
        <taxon>Perkinsida</taxon>
        <taxon>Perkinsidae</taxon>
        <taxon>Perkinsus</taxon>
    </lineage>
</organism>
<name>A0A7J6RZK4_PEROL</name>
<evidence type="ECO:0000313" key="1">
    <source>
        <dbReference type="EMBL" id="KAF4725881.1"/>
    </source>
</evidence>
<protein>
    <submittedName>
        <fullName evidence="1">Uncharacterized protein</fullName>
    </submittedName>
</protein>
<sequence>VGFIVPDQHRLLPVVSTRLTISSIGGEAEIINARVSERMSGVASTELDISNPMADDADALVDSGLRLPMGNQRVAGQRARAHTFSGESNDLLAVIERLRTRRASLGQSILLPGEAEIGTLGWDRRRRSWAAPSATTNSSAMYESAQIENDVMGEILGLEESGEGVGG</sequence>
<feature type="non-terminal residue" evidence="1">
    <location>
        <position position="1"/>
    </location>
</feature>